<dbReference type="Gene3D" id="3.90.1440.10">
    <property type="entry name" value="SecA, preprotein cross-linking domain"/>
    <property type="match status" value="1"/>
</dbReference>
<comment type="similarity">
    <text evidence="2 12">Belongs to the SecA family.</text>
</comment>
<dbReference type="GO" id="GO:0031522">
    <property type="term" value="C:cell envelope Sec protein transport complex"/>
    <property type="evidence" value="ECO:0007669"/>
    <property type="project" value="TreeGrafter"/>
</dbReference>
<dbReference type="SMART" id="SM00957">
    <property type="entry name" value="SecA_DEAD"/>
    <property type="match status" value="1"/>
</dbReference>
<comment type="function">
    <text evidence="12">Part of the Sec protein translocase complex. Interacts with the SecYEG preprotein conducting channel. Has a central role in coupling the hydrolysis of ATP to the transfer of proteins into and across the cell membrane, serving as an ATP-driven molecular motor driving the stepwise translocation of polypeptide chains across the membrane.</text>
</comment>
<dbReference type="AlphaFoldDB" id="A0AAP9DRB8"/>
<dbReference type="GO" id="GO:0043952">
    <property type="term" value="P:protein transport by the Sec complex"/>
    <property type="evidence" value="ECO:0007669"/>
    <property type="project" value="TreeGrafter"/>
</dbReference>
<dbReference type="SUPFAM" id="SSF81886">
    <property type="entry name" value="Helical scaffold and wing domains of SecA"/>
    <property type="match status" value="1"/>
</dbReference>
<dbReference type="Proteomes" id="UP001209276">
    <property type="component" value="Unassembled WGS sequence"/>
</dbReference>
<comment type="subcellular location">
    <subcellularLocation>
        <location evidence="12">Cell membrane</location>
        <topology evidence="12">Peripheral membrane protein</topology>
        <orientation evidence="12">Cytoplasmic side</orientation>
    </subcellularLocation>
    <subcellularLocation>
        <location evidence="12">Cytoplasm</location>
    </subcellularLocation>
    <subcellularLocation>
        <location evidence="1">Membrane</location>
        <topology evidence="1">Peripheral membrane protein</topology>
    </subcellularLocation>
    <text evidence="12">Distribution is 50-50.</text>
</comment>
<dbReference type="InterPro" id="IPR011130">
    <property type="entry name" value="SecA_preprotein_X-link_dom"/>
</dbReference>
<dbReference type="InterPro" id="IPR011115">
    <property type="entry name" value="SecA_DEAD"/>
</dbReference>
<dbReference type="PANTHER" id="PTHR30612:SF0">
    <property type="entry name" value="CHLOROPLAST PROTEIN-TRANSPORTING ATPASE"/>
    <property type="match status" value="1"/>
</dbReference>
<dbReference type="GO" id="GO:0008564">
    <property type="term" value="F:protein-exporting ATPase activity"/>
    <property type="evidence" value="ECO:0007669"/>
    <property type="project" value="UniProtKB-EC"/>
</dbReference>
<feature type="binding site" evidence="12">
    <location>
        <position position="493"/>
    </location>
    <ligand>
        <name>ATP</name>
        <dbReference type="ChEBI" id="CHEBI:30616"/>
    </ligand>
</feature>
<dbReference type="InterPro" id="IPR044722">
    <property type="entry name" value="SecA_SF2_C"/>
</dbReference>
<keyword evidence="8 12" id="KW-0653">Protein transport</keyword>
<evidence type="ECO:0000256" key="9">
    <source>
        <dbReference type="ARBA" id="ARBA00022967"/>
    </source>
</evidence>
<organism evidence="17 18">
    <name type="scientific">Paenibacillus thiaminolyticus</name>
    <name type="common">Bacillus thiaminolyticus</name>
    <dbReference type="NCBI Taxonomy" id="49283"/>
    <lineage>
        <taxon>Bacteria</taxon>
        <taxon>Bacillati</taxon>
        <taxon>Bacillota</taxon>
        <taxon>Bacilli</taxon>
        <taxon>Bacillales</taxon>
        <taxon>Paenibacillaceae</taxon>
        <taxon>Paenibacillus</taxon>
    </lineage>
</organism>
<name>A0AAP9DRB8_PANTH</name>
<evidence type="ECO:0000256" key="6">
    <source>
        <dbReference type="ARBA" id="ARBA00022741"/>
    </source>
</evidence>
<dbReference type="GO" id="GO:0065002">
    <property type="term" value="P:intracellular protein transmembrane transport"/>
    <property type="evidence" value="ECO:0007669"/>
    <property type="project" value="UniProtKB-UniRule"/>
</dbReference>
<evidence type="ECO:0000256" key="7">
    <source>
        <dbReference type="ARBA" id="ARBA00022840"/>
    </source>
</evidence>
<evidence type="ECO:0000256" key="4">
    <source>
        <dbReference type="ARBA" id="ARBA00022475"/>
    </source>
</evidence>
<dbReference type="EC" id="7.4.2.8" evidence="12"/>
<protein>
    <recommendedName>
        <fullName evidence="12">Protein translocase subunit SecA</fullName>
        <ecNumber evidence="12">7.4.2.8</ecNumber>
    </recommendedName>
</protein>
<dbReference type="HAMAP" id="MF_01382">
    <property type="entry name" value="SecA"/>
    <property type="match status" value="1"/>
</dbReference>
<dbReference type="Pfam" id="PF21090">
    <property type="entry name" value="P-loop_SecA"/>
    <property type="match status" value="2"/>
</dbReference>
<dbReference type="PROSITE" id="PS51194">
    <property type="entry name" value="HELICASE_CTER"/>
    <property type="match status" value="1"/>
</dbReference>
<reference evidence="16 19" key="2">
    <citation type="submission" date="2022-05" db="EMBL/GenBank/DDBJ databases">
        <title>Genome Sequencing of Bee-Associated Microbes.</title>
        <authorList>
            <person name="Dunlap C."/>
        </authorList>
    </citation>
    <scope>NUCLEOTIDE SEQUENCE [LARGE SCALE GENOMIC DNA]</scope>
    <source>
        <strain evidence="16 19">NRRL B-14613</strain>
    </source>
</reference>
<dbReference type="GO" id="GO:0017038">
    <property type="term" value="P:protein import"/>
    <property type="evidence" value="ECO:0007669"/>
    <property type="project" value="InterPro"/>
</dbReference>
<evidence type="ECO:0000259" key="15">
    <source>
        <dbReference type="PROSITE" id="PS51196"/>
    </source>
</evidence>
<evidence type="ECO:0000256" key="1">
    <source>
        <dbReference type="ARBA" id="ARBA00004170"/>
    </source>
</evidence>
<evidence type="ECO:0000313" key="17">
    <source>
        <dbReference type="EMBL" id="QDM42615.1"/>
    </source>
</evidence>
<dbReference type="SUPFAM" id="SSF81767">
    <property type="entry name" value="Pre-protein crosslinking domain of SecA"/>
    <property type="match status" value="1"/>
</dbReference>
<keyword evidence="9 12" id="KW-1278">Translocase</keyword>
<dbReference type="InterPro" id="IPR000185">
    <property type="entry name" value="SecA"/>
</dbReference>
<dbReference type="PROSITE" id="PS51192">
    <property type="entry name" value="HELICASE_ATP_BIND_1"/>
    <property type="match status" value="1"/>
</dbReference>
<evidence type="ECO:0000259" key="14">
    <source>
        <dbReference type="PROSITE" id="PS51194"/>
    </source>
</evidence>
<feature type="domain" description="SecA family profile" evidence="15">
    <location>
        <begin position="2"/>
        <end position="571"/>
    </location>
</feature>
<evidence type="ECO:0000256" key="10">
    <source>
        <dbReference type="ARBA" id="ARBA00023010"/>
    </source>
</evidence>
<dbReference type="GO" id="GO:0006605">
    <property type="term" value="P:protein targeting"/>
    <property type="evidence" value="ECO:0007669"/>
    <property type="project" value="UniProtKB-UniRule"/>
</dbReference>
<dbReference type="InterPro" id="IPR001650">
    <property type="entry name" value="Helicase_C-like"/>
</dbReference>
<accession>A0AAP9DRB8</accession>
<evidence type="ECO:0000259" key="13">
    <source>
        <dbReference type="PROSITE" id="PS51192"/>
    </source>
</evidence>
<dbReference type="GO" id="GO:0005524">
    <property type="term" value="F:ATP binding"/>
    <property type="evidence" value="ECO:0007669"/>
    <property type="project" value="UniProtKB-UniRule"/>
</dbReference>
<dbReference type="InterPro" id="IPR027417">
    <property type="entry name" value="P-loop_NTPase"/>
</dbReference>
<reference evidence="17 18" key="1">
    <citation type="submission" date="2019-07" db="EMBL/GenBank/DDBJ databases">
        <title>Paenibacillus thiaminolyticus NRRL B-4156.</title>
        <authorList>
            <person name="Hehnly C."/>
            <person name="Zhang L."/>
        </authorList>
    </citation>
    <scope>NUCLEOTIDE SEQUENCE [LARGE SCALE GENOMIC DNA]</scope>
    <source>
        <strain evidence="17 18">NRRL B-4156</strain>
    </source>
</reference>
<dbReference type="RefSeq" id="WP_087440562.1">
    <property type="nucleotide sequence ID" value="NZ_CABMNB010000006.1"/>
</dbReference>
<dbReference type="NCBIfam" id="NF006630">
    <property type="entry name" value="PRK09200.1"/>
    <property type="match status" value="1"/>
</dbReference>
<dbReference type="FunFam" id="3.40.50.300:FF:000429">
    <property type="entry name" value="Preprotein translocase subunit SecA"/>
    <property type="match status" value="1"/>
</dbReference>
<dbReference type="InterPro" id="IPR036266">
    <property type="entry name" value="SecA_Wing/Scaffold_sf"/>
</dbReference>
<evidence type="ECO:0000256" key="8">
    <source>
        <dbReference type="ARBA" id="ARBA00022927"/>
    </source>
</evidence>
<dbReference type="Gene3D" id="3.40.50.300">
    <property type="entry name" value="P-loop containing nucleotide triphosphate hydrolases"/>
    <property type="match status" value="3"/>
</dbReference>
<comment type="subunit">
    <text evidence="12">Monomer and homodimer. Part of the essential Sec protein translocation apparatus which comprises SecA, SecYEG and auxiliary proteins SecDF. Other proteins may also be involved.</text>
</comment>
<keyword evidence="5 12" id="KW-0963">Cytoplasm</keyword>
<keyword evidence="7 12" id="KW-0067">ATP-binding</keyword>
<dbReference type="CDD" id="cd18803">
    <property type="entry name" value="SF2_C_secA"/>
    <property type="match status" value="1"/>
</dbReference>
<dbReference type="PROSITE" id="PS01312">
    <property type="entry name" value="SECA"/>
    <property type="match status" value="1"/>
</dbReference>
<dbReference type="SMART" id="SM00958">
    <property type="entry name" value="SecA_PP_bind"/>
    <property type="match status" value="1"/>
</dbReference>
<feature type="domain" description="Helicase C-terminal" evidence="14">
    <location>
        <begin position="415"/>
        <end position="582"/>
    </location>
</feature>
<evidence type="ECO:0000256" key="5">
    <source>
        <dbReference type="ARBA" id="ARBA00022490"/>
    </source>
</evidence>
<dbReference type="EMBL" id="CP041405">
    <property type="protein sequence ID" value="QDM42615.1"/>
    <property type="molecule type" value="Genomic_DNA"/>
</dbReference>
<dbReference type="Gene3D" id="1.10.3060.10">
    <property type="entry name" value="Helical scaffold and wing domains of SecA"/>
    <property type="match status" value="1"/>
</dbReference>
<evidence type="ECO:0000256" key="11">
    <source>
        <dbReference type="ARBA" id="ARBA00023136"/>
    </source>
</evidence>
<evidence type="ECO:0000313" key="16">
    <source>
        <dbReference type="EMBL" id="MCY9611200.1"/>
    </source>
</evidence>
<keyword evidence="6 12" id="KW-0547">Nucleotide-binding</keyword>
<keyword evidence="19" id="KW-1185">Reference proteome</keyword>
<dbReference type="CDD" id="cd17928">
    <property type="entry name" value="DEXDc_SecA"/>
    <property type="match status" value="1"/>
</dbReference>
<dbReference type="SUPFAM" id="SSF52540">
    <property type="entry name" value="P-loop containing nucleoside triphosphate hydrolases"/>
    <property type="match status" value="2"/>
</dbReference>
<dbReference type="PANTHER" id="PTHR30612">
    <property type="entry name" value="SECA INNER MEMBRANE COMPONENT OF SEC PROTEIN SECRETION SYSTEM"/>
    <property type="match status" value="1"/>
</dbReference>
<dbReference type="Pfam" id="PF01043">
    <property type="entry name" value="SecA_PP_bind"/>
    <property type="match status" value="1"/>
</dbReference>
<evidence type="ECO:0000256" key="3">
    <source>
        <dbReference type="ARBA" id="ARBA00022448"/>
    </source>
</evidence>
<keyword evidence="11 12" id="KW-0472">Membrane</keyword>
<keyword evidence="10 12" id="KW-0811">Translocation</keyword>
<evidence type="ECO:0000256" key="2">
    <source>
        <dbReference type="ARBA" id="ARBA00007650"/>
    </source>
</evidence>
<feature type="domain" description="Helicase ATP-binding" evidence="13">
    <location>
        <begin position="88"/>
        <end position="245"/>
    </location>
</feature>
<dbReference type="InterPro" id="IPR011116">
    <property type="entry name" value="SecA_Wing/Scaffold"/>
</dbReference>
<evidence type="ECO:0000256" key="12">
    <source>
        <dbReference type="HAMAP-Rule" id="MF_01382"/>
    </source>
</evidence>
<keyword evidence="3 12" id="KW-0813">Transport</keyword>
<dbReference type="GO" id="GO:0005886">
    <property type="term" value="C:plasma membrane"/>
    <property type="evidence" value="ECO:0007669"/>
    <property type="project" value="UniProtKB-SubCell"/>
</dbReference>
<dbReference type="Proteomes" id="UP000315377">
    <property type="component" value="Chromosome"/>
</dbReference>
<comment type="catalytic activity">
    <reaction evidence="12">
        <text>ATP + H2O + cellular proteinSide 1 = ADP + phosphate + cellular proteinSide 2.</text>
        <dbReference type="EC" id="7.4.2.8"/>
    </reaction>
</comment>
<dbReference type="GeneID" id="76994979"/>
<dbReference type="GO" id="GO:0005829">
    <property type="term" value="C:cytosol"/>
    <property type="evidence" value="ECO:0007669"/>
    <property type="project" value="TreeGrafter"/>
</dbReference>
<keyword evidence="4 12" id="KW-1003">Cell membrane</keyword>
<dbReference type="InterPro" id="IPR020937">
    <property type="entry name" value="SecA_CS"/>
</dbReference>
<feature type="binding site" evidence="12">
    <location>
        <position position="86"/>
    </location>
    <ligand>
        <name>ATP</name>
        <dbReference type="ChEBI" id="CHEBI:30616"/>
    </ligand>
</feature>
<dbReference type="InterPro" id="IPR014018">
    <property type="entry name" value="SecA_motor_DEAD"/>
</dbReference>
<dbReference type="Pfam" id="PF07516">
    <property type="entry name" value="SecA_SW"/>
    <property type="match status" value="1"/>
</dbReference>
<dbReference type="InterPro" id="IPR014001">
    <property type="entry name" value="Helicase_ATP-bd"/>
</dbReference>
<dbReference type="EMBL" id="JAMDMM010000081">
    <property type="protein sequence ID" value="MCY9611200.1"/>
    <property type="molecule type" value="Genomic_DNA"/>
</dbReference>
<dbReference type="InterPro" id="IPR036670">
    <property type="entry name" value="SecA_X-link_sf"/>
</dbReference>
<evidence type="ECO:0000313" key="19">
    <source>
        <dbReference type="Proteomes" id="UP001209276"/>
    </source>
</evidence>
<feature type="binding site" evidence="12">
    <location>
        <begin position="104"/>
        <end position="108"/>
    </location>
    <ligand>
        <name>ATP</name>
        <dbReference type="ChEBI" id="CHEBI:30616"/>
    </ligand>
</feature>
<sequence>MLFRLAKRIFDRQSTEIRKLRRIVSHIDRHYRQLSSSSDEQLQSLSKELRSKAEEERGSPLMKVEAFALAKEAIRRISGKTLHDVQLMGGWAMTERNIAEMATGEGKTATSILPIYWFALQGHGVHLITANEYLAGRDYAEMKPIFEFLGISVGLNLAGLGIKAKQEAYQKDVTYGVCSEFGFDYLRDHLAREPDERVQRPLAYALLDEIDSILIDEARTPLIIARKTKASPDLYYVCARFVERLQEKRDYEVDRELNQVTFTDRGIQSIEKVFMIDNLYHLENTNVYHYLLQSLRAKALMKRNVDYIVRDEKVAIIDAFTGRILQGRQYNDGLQQAIEAKEDVPLSPENVTHAVITIQKFFSLYTYLTGMTGTIRSEAEEVQNLFGLDIVAIPTHRPVLRIDEEDVFFMTRQEKYSEIMREVKKRHAIGQPVLIGTTSIEQSEEVASRLQALELPYQLLNAKEEEKEASIISAAGLKGAITIATNMAGRGTDIVLGPGVAELGGLHVIGTERHESRRIDNQLRGRSGRQGDPGSSCFYISMEDELIDRFASEEAVQWFGKFQWRESGIREQTLARWIERVQKRIEQQNYEIRTFVYVLDSVVHEQRVSFYEHRKEVVDGQDIQYFLRGHLVRYVRQWMETHAPREQAPDEWDISVLSREFRLPSTLLVPENKAADRSELMDTINAYWDAKLEDLFPLENRSQCCKKWRSAYLQILDKAWMRHLEQLELLKLGIQFRKYGKQDPVQAFKEDAWKLYGQMEETVRKKVYDAVLKERIREGQQVNGKVG</sequence>
<gene>
    <name evidence="12 17" type="primary">secA</name>
    <name evidence="17" type="ORF">FLT43_03160</name>
    <name evidence="16" type="ORF">M5W83_29060</name>
</gene>
<proteinExistence type="inferred from homology"/>
<dbReference type="PROSITE" id="PS51196">
    <property type="entry name" value="SECA_MOTOR_DEAD"/>
    <property type="match status" value="1"/>
</dbReference>
<dbReference type="Pfam" id="PF07517">
    <property type="entry name" value="SecA_DEAD"/>
    <property type="match status" value="1"/>
</dbReference>
<dbReference type="PRINTS" id="PR00906">
    <property type="entry name" value="SECA"/>
</dbReference>
<evidence type="ECO:0000313" key="18">
    <source>
        <dbReference type="Proteomes" id="UP000315377"/>
    </source>
</evidence>